<feature type="compositionally biased region" description="Polar residues" evidence="5">
    <location>
        <begin position="1050"/>
        <end position="1068"/>
    </location>
</feature>
<evidence type="ECO:0000256" key="3">
    <source>
        <dbReference type="ARBA" id="ARBA00022989"/>
    </source>
</evidence>
<feature type="transmembrane region" description="Helical" evidence="6">
    <location>
        <begin position="475"/>
        <end position="500"/>
    </location>
</feature>
<sequence length="2065" mass="224772">MAGFAPPRPPTDRYNSVEDYHNHVSVQTSNDTLDEGDHHNEKQPMSPNRHDDMTQLNDDLELLRAEQLISNQEHDLELQRSRSRNRTHHPVPEDAFNQLDTTHGPEKKRNEDASLYKLWAFLKKFPRFIRYFVYMLPVALLLLLPVLLGAFAVDKRRHAVGGNGGVDLMWFGIWLEIVWCSLWVSRMVTNLLPPIMQAVCKMGGSTTPKKWKDVGSQLELHAAMFLWFLAILISFKPTTAQKRVEPIGGADKADSQKWIDIVNKVIIALFVLFTLNFIEKIILQWIATSFHQRTYATRIENNKGDIRQIVQLFEHAKSKLEDTDTFLKGENPRVSGTQTPMRIFHENARNVLGKVGYVAGKVGNDLIGRKVNGNQPRKVVTELLRNTTSAYTLARLIYRSLVRPDRDTVHMEDIREVFATDEEADAAFMVFDKDLNGDISCQEFEQVCNEIHLEKKAIAASLKDLDSVIRKLDKVFLFIIVIISIIVFISILSGSAAAGLASASTSVLGLAWVLQATAQEFLQSIIFVFVKHPFDVGDRVTIYGSTGDKMTGDDYYVTEISLLYTEFKKMQGHIVQAPNSVLNNLFILNQRRSNGLADPVPLIMRFGTPVEKIDELKDRMRSFCLQNKRDYQATIISEMVSIDQLRSCTMNIIFFHKTNFQNELLRLNRHNRFVTELMAQMIEVGIQAPMRIEPGGSRDTPMYWSNMPAPPAYGKEHEGENPSGDDRPKPSLGPHRKMSIQRSHSTQREMTIMEEEAALTSFGDVFESRRDQTLARRMASIREKEKAEKASEGAEAEPRGSTTSAAVHRSSTESHRARLFSQTELRSCSERAMPAAGLATDLPDGWEWDYDGTRWFYTFKANGHVQYHFPSDGDEFPDFVGVVPAALEPEERLASHQQVKRATGAPPERKKKNSKDGRGNRMTATTPRPVGIEWDGDVGAGSSEEEEEEEEGEGVGSRVVFEPENLMFLGPQTYAEVSPLIEEEEEAAKRTVVGDEEAVVSPAKTMEKDTPATSSTEEGSKEVKNKKPLAKKEESVVAQEAKSAEELTKSLATQQSACAADPTAQQDPSLDREAAAPSSALPTTSPPPGSTHASAVELPVPKPPPFNPVGIIAEMPTGDTPRSHIELNPIPVEIMDASVLAPIETAPSLGVAELSGQGRAPAAAVVKQKQQIQKGVGITRLPPMQMKIKRKPTDPNASIPSPMSASSSALISPSAVSQLSVASSPPASLPAPVATQYKPWTPVSPLLRADTEPAVPRPAMMTAQQQRAMTAPPSPVANPHLSHAPSVLRPAGRQSRQSTSVSPERKGGGSETRNGGSRISTAPAEEPVQSGTVRGASPQNVSAPGTLEGQMRPLGQAQPPNSTSQRGEMTARPHMQLQGQGPPQEVSSQPIQTPQPVQMPTGQMPPGQMPPGQMPPGQMPPGQMPLQDHRRPVSMAPGQHPPVPIPQPYNQYHNQPHRISQHPGPPWLASGQPVPSPSPMTPPVQQQPPPGWMRQSMPPVYPTGQQLPNGRHSLVAQGESRLVPLGSHYHPAPSSTSTPSEPPAGQSRRRSSTADSLTVSPLRPRADSQPLGLVLPSPSPMETPQAPGAASVPHEHPTPGSAKVGTGPDIGHGRSKPTTDSYFPSSKERSAGLVGDIADQFAAEMQAILGPGSEASDATPATNTAAAKPEPRGLVGAPSLGTGKMLHRIEEHQAGNTPISASSTQDLRPSSVATDLTLSTLQSTASQPQPSAPLQQTSPNNMLQASQGIKPAINRKPAPHSHGAQAGMPLPGQIRPPGLGPQGSILGQGVAPQHQWQSSMQQSTQRPLSVPPQTHVQPSKSKENKWTKWFKSSKPEKKLSTSQIGMPQQLQHSPQGWMQPQQWQPGAPIPGHAFQHHSMQGQPTQWQAQGQPAPGQSITGQSTHGQPMQSTLMARPMSLQRMPMNAHPPHQIFPGQGNGPTPRAMEQQGPLGSHSPQQYMPLQPGQPMQMRQPFGAPNQQMRPGGPVMQMQPPGLAGSPAQTTPLQHLQKSLQNSALSSQQTGQLAPQSEGPTASPMTNHLMPAPLSLRPKSEVPAGIPGSALSS</sequence>
<dbReference type="InterPro" id="IPR002048">
    <property type="entry name" value="EF_hand_dom"/>
</dbReference>
<feature type="domain" description="EF-hand" evidence="7">
    <location>
        <begin position="419"/>
        <end position="454"/>
    </location>
</feature>
<dbReference type="PROSITE" id="PS50222">
    <property type="entry name" value="EF_HAND_2"/>
    <property type="match status" value="1"/>
</dbReference>
<evidence type="ECO:0000256" key="2">
    <source>
        <dbReference type="ARBA" id="ARBA00022692"/>
    </source>
</evidence>
<feature type="region of interest" description="Disordered" evidence="5">
    <location>
        <begin position="73"/>
        <end position="108"/>
    </location>
</feature>
<keyword evidence="2 6" id="KW-0812">Transmembrane</keyword>
<feature type="compositionally biased region" description="Low complexity" evidence="5">
    <location>
        <begin position="1979"/>
        <end position="1994"/>
    </location>
</feature>
<feature type="compositionally biased region" description="Basic and acidic residues" evidence="5">
    <location>
        <begin position="1018"/>
        <end position="1035"/>
    </location>
</feature>
<evidence type="ECO:0000256" key="5">
    <source>
        <dbReference type="SAM" id="MobiDB-lite"/>
    </source>
</evidence>
<feature type="region of interest" description="Disordered" evidence="5">
    <location>
        <begin position="1"/>
        <end position="53"/>
    </location>
</feature>
<dbReference type="HOGENOM" id="CLU_232903_0_0_1"/>
<evidence type="ECO:0000256" key="1">
    <source>
        <dbReference type="ARBA" id="ARBA00004370"/>
    </source>
</evidence>
<feature type="region of interest" description="Disordered" evidence="5">
    <location>
        <begin position="1930"/>
        <end position="2065"/>
    </location>
</feature>
<comment type="subcellular location">
    <subcellularLocation>
        <location evidence="1">Membrane</location>
    </subcellularLocation>
</comment>
<dbReference type="GO" id="GO:0005509">
    <property type="term" value="F:calcium ion binding"/>
    <property type="evidence" value="ECO:0007669"/>
    <property type="project" value="InterPro"/>
</dbReference>
<dbReference type="InParanoid" id="J5K4K3"/>
<evidence type="ECO:0000256" key="4">
    <source>
        <dbReference type="ARBA" id="ARBA00023136"/>
    </source>
</evidence>
<feature type="compositionally biased region" description="Basic and acidic residues" evidence="5">
    <location>
        <begin position="714"/>
        <end position="729"/>
    </location>
</feature>
<feature type="compositionally biased region" description="Polar residues" evidence="5">
    <location>
        <begin position="1329"/>
        <end position="1343"/>
    </location>
</feature>
<keyword evidence="9" id="KW-1185">Reference proteome</keyword>
<feature type="region of interest" description="Disordered" evidence="5">
    <location>
        <begin position="780"/>
        <end position="822"/>
    </location>
</feature>
<proteinExistence type="predicted"/>
<feature type="compositionally biased region" description="Pro residues" evidence="5">
    <location>
        <begin position="1407"/>
        <end position="1423"/>
    </location>
</feature>
<feature type="region of interest" description="Disordered" evidence="5">
    <location>
        <begin position="890"/>
        <end position="958"/>
    </location>
</feature>
<feature type="compositionally biased region" description="Polar residues" evidence="5">
    <location>
        <begin position="1694"/>
        <end position="1714"/>
    </location>
</feature>
<dbReference type="GO" id="GO:0006874">
    <property type="term" value="P:intracellular calcium ion homeostasis"/>
    <property type="evidence" value="ECO:0007669"/>
    <property type="project" value="TreeGrafter"/>
</dbReference>
<dbReference type="SUPFAM" id="SSF47473">
    <property type="entry name" value="EF-hand"/>
    <property type="match status" value="1"/>
</dbReference>
<feature type="compositionally biased region" description="Pro residues" evidence="5">
    <location>
        <begin position="1474"/>
        <end position="1491"/>
    </location>
</feature>
<evidence type="ECO:0000313" key="9">
    <source>
        <dbReference type="Proteomes" id="UP000002762"/>
    </source>
</evidence>
<feature type="transmembrane region" description="Helical" evidence="6">
    <location>
        <begin position="131"/>
        <end position="153"/>
    </location>
</feature>
<feature type="compositionally biased region" description="Polar residues" evidence="5">
    <location>
        <begin position="1794"/>
        <end position="1819"/>
    </location>
</feature>
<feature type="compositionally biased region" description="Basic and acidic residues" evidence="5">
    <location>
        <begin position="780"/>
        <end position="798"/>
    </location>
</feature>
<feature type="transmembrane region" description="Helical" evidence="6">
    <location>
        <begin position="261"/>
        <end position="278"/>
    </location>
</feature>
<evidence type="ECO:0000256" key="6">
    <source>
        <dbReference type="SAM" id="Phobius"/>
    </source>
</evidence>
<feature type="compositionally biased region" description="Low complexity" evidence="5">
    <location>
        <begin position="1880"/>
        <end position="1896"/>
    </location>
</feature>
<dbReference type="PANTHER" id="PTHR31323:SF15">
    <property type="entry name" value="MECHANOSENSITIVE ION CHANNEL PROTEIN MSY1"/>
    <property type="match status" value="1"/>
</dbReference>
<dbReference type="Pfam" id="PF25886">
    <property type="entry name" value="Msy1"/>
    <property type="match status" value="1"/>
</dbReference>
<keyword evidence="4 6" id="KW-0472">Membrane</keyword>
<dbReference type="InterPro" id="IPR010920">
    <property type="entry name" value="LSM_dom_sf"/>
</dbReference>
<dbReference type="GO" id="GO:0005262">
    <property type="term" value="F:calcium channel activity"/>
    <property type="evidence" value="ECO:0007669"/>
    <property type="project" value="TreeGrafter"/>
</dbReference>
<accession>J5K4K3</accession>
<feature type="compositionally biased region" description="Basic and acidic residues" evidence="5">
    <location>
        <begin position="35"/>
        <end position="53"/>
    </location>
</feature>
<dbReference type="Gene3D" id="2.30.30.60">
    <property type="match status" value="1"/>
</dbReference>
<protein>
    <submittedName>
        <fullName evidence="8">Mechanosensitive ion channel</fullName>
    </submittedName>
</protein>
<name>J5K4K3_BEAB2</name>
<feature type="region of interest" description="Disordered" evidence="5">
    <location>
        <begin position="986"/>
        <end position="1102"/>
    </location>
</feature>
<feature type="compositionally biased region" description="Polar residues" evidence="5">
    <location>
        <begin position="1840"/>
        <end position="1853"/>
    </location>
</feature>
<evidence type="ECO:0000259" key="7">
    <source>
        <dbReference type="PROSITE" id="PS50222"/>
    </source>
</evidence>
<dbReference type="GeneID" id="19885038"/>
<dbReference type="OrthoDB" id="544685at2759"/>
<dbReference type="SUPFAM" id="SSF50182">
    <property type="entry name" value="Sm-like ribonucleoproteins"/>
    <property type="match status" value="1"/>
</dbReference>
<dbReference type="Proteomes" id="UP000002762">
    <property type="component" value="Unassembled WGS sequence"/>
</dbReference>
<feature type="compositionally biased region" description="Polar residues" evidence="5">
    <location>
        <begin position="1311"/>
        <end position="1320"/>
    </location>
</feature>
<dbReference type="EMBL" id="JH725153">
    <property type="protein sequence ID" value="EJP68991.1"/>
    <property type="molecule type" value="Genomic_DNA"/>
</dbReference>
<feature type="compositionally biased region" description="Low complexity" evidence="5">
    <location>
        <begin position="1716"/>
        <end position="1739"/>
    </location>
</feature>
<dbReference type="InterPro" id="IPR023408">
    <property type="entry name" value="MscS_beta-dom_sf"/>
</dbReference>
<dbReference type="PANTHER" id="PTHR31323">
    <property type="entry name" value="MECHANOSENSITIVE ION CHANNEL PROTEIN MSY2"/>
    <property type="match status" value="1"/>
</dbReference>
<evidence type="ECO:0000313" key="8">
    <source>
        <dbReference type="EMBL" id="EJP68991.1"/>
    </source>
</evidence>
<feature type="compositionally biased region" description="Low complexity" evidence="5">
    <location>
        <begin position="1527"/>
        <end position="1539"/>
    </location>
</feature>
<dbReference type="GO" id="GO:0016020">
    <property type="term" value="C:membrane"/>
    <property type="evidence" value="ECO:0007669"/>
    <property type="project" value="UniProtKB-SubCell"/>
</dbReference>
<dbReference type="STRING" id="655819.J5K4K3"/>
<feature type="compositionally biased region" description="Low complexity" evidence="5">
    <location>
        <begin position="1854"/>
        <end position="1866"/>
    </location>
</feature>
<feature type="compositionally biased region" description="Polar residues" evidence="5">
    <location>
        <begin position="1999"/>
        <end position="2038"/>
    </location>
</feature>
<dbReference type="InterPro" id="IPR011992">
    <property type="entry name" value="EF-hand-dom_pair"/>
</dbReference>
<feature type="compositionally biased region" description="Acidic residues" evidence="5">
    <location>
        <begin position="943"/>
        <end position="953"/>
    </location>
</feature>
<feature type="compositionally biased region" description="Polar residues" evidence="5">
    <location>
        <begin position="1358"/>
        <end position="1367"/>
    </location>
</feature>
<gene>
    <name evidence="8" type="ORF">BBA_02026</name>
</gene>
<organism evidence="8 9">
    <name type="scientific">Beauveria bassiana (strain ARSEF 2860)</name>
    <name type="common">White muscardine disease fungus</name>
    <name type="synonym">Tritirachium shiotae</name>
    <dbReference type="NCBI Taxonomy" id="655819"/>
    <lineage>
        <taxon>Eukaryota</taxon>
        <taxon>Fungi</taxon>
        <taxon>Dikarya</taxon>
        <taxon>Ascomycota</taxon>
        <taxon>Pezizomycotina</taxon>
        <taxon>Sordariomycetes</taxon>
        <taxon>Hypocreomycetidae</taxon>
        <taxon>Hypocreales</taxon>
        <taxon>Cordycipitaceae</taxon>
        <taxon>Beauveria</taxon>
    </lineage>
</organism>
<keyword evidence="3 6" id="KW-1133">Transmembrane helix</keyword>
<dbReference type="Pfam" id="PF00924">
    <property type="entry name" value="MS_channel_2nd"/>
    <property type="match status" value="1"/>
</dbReference>
<feature type="compositionally biased region" description="Polar residues" evidence="5">
    <location>
        <begin position="1897"/>
        <end position="1908"/>
    </location>
</feature>
<feature type="compositionally biased region" description="Low complexity" evidence="5">
    <location>
        <begin position="1655"/>
        <end position="1667"/>
    </location>
</feature>
<feature type="region of interest" description="Disordered" evidence="5">
    <location>
        <begin position="1251"/>
        <end position="1631"/>
    </location>
</feature>
<feature type="region of interest" description="Disordered" evidence="5">
    <location>
        <begin position="692"/>
        <end position="748"/>
    </location>
</feature>
<dbReference type="InterPro" id="IPR058650">
    <property type="entry name" value="Msy1/2-like"/>
</dbReference>
<reference evidence="8 9" key="1">
    <citation type="journal article" date="2012" name="Sci. Rep.">
        <title>Genomic perspectives on the evolution of fungal entomopathogenicity in Beauveria bassiana.</title>
        <authorList>
            <person name="Xiao G."/>
            <person name="Ying S.H."/>
            <person name="Zheng P."/>
            <person name="Wang Z.L."/>
            <person name="Zhang S."/>
            <person name="Xie X.Q."/>
            <person name="Shang Y."/>
            <person name="St Leger R.J."/>
            <person name="Zhao G.P."/>
            <person name="Wang C."/>
            <person name="Feng M.G."/>
        </authorList>
    </citation>
    <scope>NUCLEOTIDE SEQUENCE [LARGE SCALE GENOMIC DNA]</scope>
    <source>
        <strain evidence="8 9">ARSEF 2860</strain>
    </source>
</reference>
<dbReference type="Gene3D" id="1.10.238.10">
    <property type="entry name" value="EF-hand"/>
    <property type="match status" value="1"/>
</dbReference>
<dbReference type="InterPro" id="IPR006685">
    <property type="entry name" value="MscS_channel_2nd"/>
</dbReference>
<feature type="compositionally biased region" description="Low complexity" evidence="5">
    <location>
        <begin position="1392"/>
        <end position="1406"/>
    </location>
</feature>
<feature type="compositionally biased region" description="Polar residues" evidence="5">
    <location>
        <begin position="1377"/>
        <end position="1391"/>
    </location>
</feature>
<dbReference type="RefSeq" id="XP_008595345.1">
    <property type="nucleotide sequence ID" value="XM_008597123.1"/>
</dbReference>
<feature type="region of interest" description="Disordered" evidence="5">
    <location>
        <begin position="1651"/>
        <end position="1908"/>
    </location>
</feature>
<feature type="transmembrane region" description="Helical" evidence="6">
    <location>
        <begin position="218"/>
        <end position="235"/>
    </location>
</feature>